<evidence type="ECO:0000256" key="1">
    <source>
        <dbReference type="SAM" id="MobiDB-lite"/>
    </source>
</evidence>
<proteinExistence type="predicted"/>
<dbReference type="EMBL" id="AP004803">
    <property type="protein sequence ID" value="BAD37824.1"/>
    <property type="molecule type" value="Genomic_DNA"/>
</dbReference>
<gene>
    <name evidence="3" type="ORF">B1047G05.1</name>
    <name evidence="2" type="ORF">P0677B10.16</name>
</gene>
<evidence type="ECO:0000313" key="4">
    <source>
        <dbReference type="Proteomes" id="UP000000763"/>
    </source>
</evidence>
<accession>Q67U39</accession>
<reference evidence="4" key="4">
    <citation type="journal article" date="2008" name="Nucleic Acids Res.">
        <title>The rice annotation project database (RAP-DB): 2008 update.</title>
        <authorList>
            <consortium name="The rice annotation project (RAP)"/>
        </authorList>
    </citation>
    <scope>GENOME REANNOTATION</scope>
    <source>
        <strain evidence="4">cv. Nipponbare</strain>
    </source>
</reference>
<name>Q67U39_ORYSJ</name>
<reference evidence="2" key="1">
    <citation type="submission" date="2002-02" db="EMBL/GenBank/DDBJ databases">
        <title>Oryza sativa nipponbare(GA3) genomic DNA, chromosome 6, PAC clone:P0677B10.</title>
        <authorList>
            <person name="Sasaki T."/>
            <person name="Matsumoto T."/>
            <person name="Yamamoto K."/>
        </authorList>
    </citation>
    <scope>NUCLEOTIDE SEQUENCE</scope>
</reference>
<dbReference type="EMBL" id="AP005760">
    <property type="protein sequence ID" value="BAD38332.1"/>
    <property type="molecule type" value="Genomic_DNA"/>
</dbReference>
<reference evidence="3" key="2">
    <citation type="submission" date="2002-09" db="EMBL/GenBank/DDBJ databases">
        <title>Oryza sativa nipponbare(GA3) genomic DNA, chromosome 6, BAC clone:B1047G05.</title>
        <authorList>
            <person name="Sasaki T."/>
            <person name="Matsumoto T."/>
            <person name="Katayose Y."/>
        </authorList>
    </citation>
    <scope>NUCLEOTIDE SEQUENCE</scope>
</reference>
<protein>
    <submittedName>
        <fullName evidence="3">Uncharacterized protein</fullName>
    </submittedName>
</protein>
<dbReference type="Proteomes" id="UP000000763">
    <property type="component" value="Chromosome 6"/>
</dbReference>
<organism evidence="3 4">
    <name type="scientific">Oryza sativa subsp. japonica</name>
    <name type="common">Rice</name>
    <dbReference type="NCBI Taxonomy" id="39947"/>
    <lineage>
        <taxon>Eukaryota</taxon>
        <taxon>Viridiplantae</taxon>
        <taxon>Streptophyta</taxon>
        <taxon>Embryophyta</taxon>
        <taxon>Tracheophyta</taxon>
        <taxon>Spermatophyta</taxon>
        <taxon>Magnoliopsida</taxon>
        <taxon>Liliopsida</taxon>
        <taxon>Poales</taxon>
        <taxon>Poaceae</taxon>
        <taxon>BOP clade</taxon>
        <taxon>Oryzoideae</taxon>
        <taxon>Oryzeae</taxon>
        <taxon>Oryzinae</taxon>
        <taxon>Oryza</taxon>
        <taxon>Oryza sativa</taxon>
    </lineage>
</organism>
<dbReference type="AlphaFoldDB" id="Q67U39"/>
<evidence type="ECO:0000313" key="2">
    <source>
        <dbReference type="EMBL" id="BAD37824.1"/>
    </source>
</evidence>
<evidence type="ECO:0000313" key="3">
    <source>
        <dbReference type="EMBL" id="BAD38332.1"/>
    </source>
</evidence>
<sequence>MRGEGIRAHLAGIGGDSPAEILETGGETSSAPRARPRRVEVAQGMHDTRPKCHQC</sequence>
<feature type="region of interest" description="Disordered" evidence="1">
    <location>
        <begin position="1"/>
        <end position="37"/>
    </location>
</feature>
<reference evidence="4" key="3">
    <citation type="journal article" date="2005" name="Nature">
        <title>The map-based sequence of the rice genome.</title>
        <authorList>
            <consortium name="International rice genome sequencing project (IRGSP)"/>
            <person name="Matsumoto T."/>
            <person name="Wu J."/>
            <person name="Kanamori H."/>
            <person name="Katayose Y."/>
            <person name="Fujisawa M."/>
            <person name="Namiki N."/>
            <person name="Mizuno H."/>
            <person name="Yamamoto K."/>
            <person name="Antonio B.A."/>
            <person name="Baba T."/>
            <person name="Sakata K."/>
            <person name="Nagamura Y."/>
            <person name="Aoki H."/>
            <person name="Arikawa K."/>
            <person name="Arita K."/>
            <person name="Bito T."/>
            <person name="Chiden Y."/>
            <person name="Fujitsuka N."/>
            <person name="Fukunaka R."/>
            <person name="Hamada M."/>
            <person name="Harada C."/>
            <person name="Hayashi A."/>
            <person name="Hijishita S."/>
            <person name="Honda M."/>
            <person name="Hosokawa S."/>
            <person name="Ichikawa Y."/>
            <person name="Idonuma A."/>
            <person name="Iijima M."/>
            <person name="Ikeda M."/>
            <person name="Ikeno M."/>
            <person name="Ito K."/>
            <person name="Ito S."/>
            <person name="Ito T."/>
            <person name="Ito Y."/>
            <person name="Ito Y."/>
            <person name="Iwabuchi A."/>
            <person name="Kamiya K."/>
            <person name="Karasawa W."/>
            <person name="Kurita K."/>
            <person name="Katagiri S."/>
            <person name="Kikuta A."/>
            <person name="Kobayashi H."/>
            <person name="Kobayashi N."/>
            <person name="Machita K."/>
            <person name="Maehara T."/>
            <person name="Masukawa M."/>
            <person name="Mizubayashi T."/>
            <person name="Mukai Y."/>
            <person name="Nagasaki H."/>
            <person name="Nagata Y."/>
            <person name="Naito S."/>
            <person name="Nakashima M."/>
            <person name="Nakama Y."/>
            <person name="Nakamichi Y."/>
            <person name="Nakamura M."/>
            <person name="Meguro A."/>
            <person name="Negishi M."/>
            <person name="Ohta I."/>
            <person name="Ohta T."/>
            <person name="Okamoto M."/>
            <person name="Ono N."/>
            <person name="Saji S."/>
            <person name="Sakaguchi M."/>
            <person name="Sakai K."/>
            <person name="Shibata M."/>
            <person name="Shimokawa T."/>
            <person name="Song J."/>
            <person name="Takazaki Y."/>
            <person name="Terasawa K."/>
            <person name="Tsugane M."/>
            <person name="Tsuji K."/>
            <person name="Ueda S."/>
            <person name="Waki K."/>
            <person name="Yamagata H."/>
            <person name="Yamamoto M."/>
            <person name="Yamamoto S."/>
            <person name="Yamane H."/>
            <person name="Yoshiki S."/>
            <person name="Yoshihara R."/>
            <person name="Yukawa K."/>
            <person name="Zhong H."/>
            <person name="Yano M."/>
            <person name="Yuan Q."/>
            <person name="Ouyang S."/>
            <person name="Liu J."/>
            <person name="Jones K.M."/>
            <person name="Gansberger K."/>
            <person name="Moffat K."/>
            <person name="Hill J."/>
            <person name="Bera J."/>
            <person name="Fadrosh D."/>
            <person name="Jin S."/>
            <person name="Johri S."/>
            <person name="Kim M."/>
            <person name="Overton L."/>
            <person name="Reardon M."/>
            <person name="Tsitrin T."/>
            <person name="Vuong H."/>
            <person name="Weaver B."/>
            <person name="Ciecko A."/>
            <person name="Tallon L."/>
            <person name="Jackson J."/>
            <person name="Pai G."/>
            <person name="Aken S.V."/>
            <person name="Utterback T."/>
            <person name="Reidmuller S."/>
            <person name="Feldblyum T."/>
            <person name="Hsiao J."/>
            <person name="Zismann V."/>
            <person name="Iobst S."/>
            <person name="de Vazeille A.R."/>
            <person name="Buell C.R."/>
            <person name="Ying K."/>
            <person name="Li Y."/>
            <person name="Lu T."/>
            <person name="Huang Y."/>
            <person name="Zhao Q."/>
            <person name="Feng Q."/>
            <person name="Zhang L."/>
            <person name="Zhu J."/>
            <person name="Weng Q."/>
            <person name="Mu J."/>
            <person name="Lu Y."/>
            <person name="Fan D."/>
            <person name="Liu Y."/>
            <person name="Guan J."/>
            <person name="Zhang Y."/>
            <person name="Yu S."/>
            <person name="Liu X."/>
            <person name="Zhang Y."/>
            <person name="Hong G."/>
            <person name="Han B."/>
            <person name="Choisne N."/>
            <person name="Demange N."/>
            <person name="Orjeda G."/>
            <person name="Samain S."/>
            <person name="Cattolico L."/>
            <person name="Pelletier E."/>
            <person name="Couloux A."/>
            <person name="Segurens B."/>
            <person name="Wincker P."/>
            <person name="D'Hont A."/>
            <person name="Scarpelli C."/>
            <person name="Weissenbach J."/>
            <person name="Salanoubat M."/>
            <person name="Quetier F."/>
            <person name="Yu Y."/>
            <person name="Kim H.R."/>
            <person name="Rambo T."/>
            <person name="Currie J."/>
            <person name="Collura K."/>
            <person name="Luo M."/>
            <person name="Yang T."/>
            <person name="Ammiraju J.S.S."/>
            <person name="Engler F."/>
            <person name="Soderlund C."/>
            <person name="Wing R.A."/>
            <person name="Palmer L.E."/>
            <person name="de la Bastide M."/>
            <person name="Spiegel L."/>
            <person name="Nascimento L."/>
            <person name="Zutavern T."/>
            <person name="O'Shaughnessy A."/>
            <person name="Dike S."/>
            <person name="Dedhia N."/>
            <person name="Preston R."/>
            <person name="Balija V."/>
            <person name="McCombie W.R."/>
            <person name="Chow T."/>
            <person name="Chen H."/>
            <person name="Chung M."/>
            <person name="Chen C."/>
            <person name="Shaw J."/>
            <person name="Wu H."/>
            <person name="Hsiao K."/>
            <person name="Chao Y."/>
            <person name="Chu M."/>
            <person name="Cheng C."/>
            <person name="Hour A."/>
            <person name="Lee P."/>
            <person name="Lin S."/>
            <person name="Lin Y."/>
            <person name="Liou J."/>
            <person name="Liu S."/>
            <person name="Hsing Y."/>
            <person name="Raghuvanshi S."/>
            <person name="Mohanty A."/>
            <person name="Bharti A.K."/>
            <person name="Gaur A."/>
            <person name="Gupta V."/>
            <person name="Kumar D."/>
            <person name="Ravi V."/>
            <person name="Vij S."/>
            <person name="Kapur A."/>
            <person name="Khurana P."/>
            <person name="Khurana P."/>
            <person name="Khurana J.P."/>
            <person name="Tyagi A.K."/>
            <person name="Gaikwad K."/>
            <person name="Singh A."/>
            <person name="Dalal V."/>
            <person name="Srivastava S."/>
            <person name="Dixit A."/>
            <person name="Pal A.K."/>
            <person name="Ghazi I.A."/>
            <person name="Yadav M."/>
            <person name="Pandit A."/>
            <person name="Bhargava A."/>
            <person name="Sureshbabu K."/>
            <person name="Batra K."/>
            <person name="Sharma T.R."/>
            <person name="Mohapatra T."/>
            <person name="Singh N.K."/>
            <person name="Messing J."/>
            <person name="Nelson A.B."/>
            <person name="Fuks G."/>
            <person name="Kavchok S."/>
            <person name="Keizer G."/>
            <person name="Linton E."/>
            <person name="Llaca V."/>
            <person name="Song R."/>
            <person name="Tanyolac B."/>
            <person name="Young S."/>
            <person name="Ho-Il K."/>
            <person name="Hahn J.H."/>
            <person name="Sangsakoo G."/>
            <person name="Vanavichit A."/>
            <person name="de Mattos Luiz.A.T."/>
            <person name="Zimmer P.D."/>
            <person name="Malone G."/>
            <person name="Dellagostin O."/>
            <person name="de Oliveira A.C."/>
            <person name="Bevan M."/>
            <person name="Bancroft I."/>
            <person name="Minx P."/>
            <person name="Cordum H."/>
            <person name="Wilson R."/>
            <person name="Cheng Z."/>
            <person name="Jin W."/>
            <person name="Jiang J."/>
            <person name="Leong S.A."/>
            <person name="Iwama H."/>
            <person name="Gojobori T."/>
            <person name="Itoh T."/>
            <person name="Niimura Y."/>
            <person name="Fujii Y."/>
            <person name="Habara T."/>
            <person name="Sakai H."/>
            <person name="Sato Y."/>
            <person name="Wilson G."/>
            <person name="Kumar K."/>
            <person name="McCouch S."/>
            <person name="Juretic N."/>
            <person name="Hoen D."/>
            <person name="Wright S."/>
            <person name="Bruskiewich R."/>
            <person name="Bureau T."/>
            <person name="Miyao A."/>
            <person name="Hirochika H."/>
            <person name="Nishikawa T."/>
            <person name="Kadowaki K."/>
            <person name="Sugiura M."/>
            <person name="Burr B."/>
            <person name="Sasaki T."/>
        </authorList>
    </citation>
    <scope>NUCLEOTIDE SEQUENCE [LARGE SCALE GENOMIC DNA]</scope>
    <source>
        <strain evidence="4">cv. Nipponbare</strain>
    </source>
</reference>